<dbReference type="Pfam" id="PF10408">
    <property type="entry name" value="Ufd2P_core"/>
    <property type="match status" value="1"/>
</dbReference>
<keyword evidence="6" id="KW-0963">Cytoplasm</keyword>
<dbReference type="PROSITE" id="PS51698">
    <property type="entry name" value="U_BOX"/>
    <property type="match status" value="1"/>
</dbReference>
<dbReference type="CDD" id="cd16657">
    <property type="entry name" value="RING-Ubox_UBE4A"/>
    <property type="match status" value="1"/>
</dbReference>
<feature type="compositionally biased region" description="Polar residues" evidence="12">
    <location>
        <begin position="22"/>
        <end position="38"/>
    </location>
</feature>
<dbReference type="UniPathway" id="UPA00143"/>
<dbReference type="InterPro" id="IPR019474">
    <property type="entry name" value="Ub_conjug_fac_E4_core"/>
</dbReference>
<comment type="pathway">
    <text evidence="3">Protein modification; protein ubiquitination.</text>
</comment>
<dbReference type="GO" id="GO:0000151">
    <property type="term" value="C:ubiquitin ligase complex"/>
    <property type="evidence" value="ECO:0007669"/>
    <property type="project" value="InterPro"/>
</dbReference>
<dbReference type="InterPro" id="IPR003613">
    <property type="entry name" value="Ubox_domain"/>
</dbReference>
<dbReference type="FunFam" id="3.30.40.10:FF:000055">
    <property type="entry name" value="Ubiquitin conjugation factor e4 a"/>
    <property type="match status" value="1"/>
</dbReference>
<dbReference type="PANTHER" id="PTHR13931">
    <property type="entry name" value="UBIQUITINATION FACTOR E4"/>
    <property type="match status" value="1"/>
</dbReference>
<dbReference type="Gene3D" id="3.30.40.10">
    <property type="entry name" value="Zinc/RING finger domain, C3HC4 (zinc finger)"/>
    <property type="match status" value="1"/>
</dbReference>
<keyword evidence="7" id="KW-0808">Transferase</keyword>
<evidence type="ECO:0000256" key="5">
    <source>
        <dbReference type="ARBA" id="ARBA00012483"/>
    </source>
</evidence>
<dbReference type="SUPFAM" id="SSF57850">
    <property type="entry name" value="RING/U-box"/>
    <property type="match status" value="1"/>
</dbReference>
<dbReference type="GO" id="GO:0000209">
    <property type="term" value="P:protein polyubiquitination"/>
    <property type="evidence" value="ECO:0007669"/>
    <property type="project" value="TreeGrafter"/>
</dbReference>
<evidence type="ECO:0000256" key="7">
    <source>
        <dbReference type="ARBA" id="ARBA00022679"/>
    </source>
</evidence>
<reference evidence="14" key="1">
    <citation type="submission" date="2015-09" db="EMBL/GenBank/DDBJ databases">
        <title>Scylla olivacea transcriptome.</title>
        <authorList>
            <person name="Ikhwanuddin M."/>
        </authorList>
    </citation>
    <scope>NUCLEOTIDE SEQUENCE</scope>
</reference>
<organism evidence="14">
    <name type="scientific">Scylla olivacea</name>
    <name type="common">Orange mud crab</name>
    <name type="synonym">Cancer olivacea</name>
    <dbReference type="NCBI Taxonomy" id="85551"/>
    <lineage>
        <taxon>Eukaryota</taxon>
        <taxon>Metazoa</taxon>
        <taxon>Ecdysozoa</taxon>
        <taxon>Arthropoda</taxon>
        <taxon>Crustacea</taxon>
        <taxon>Multicrustacea</taxon>
        <taxon>Malacostraca</taxon>
        <taxon>Eumalacostraca</taxon>
        <taxon>Eucarida</taxon>
        <taxon>Decapoda</taxon>
        <taxon>Pleocyemata</taxon>
        <taxon>Brachyura</taxon>
        <taxon>Eubrachyura</taxon>
        <taxon>Portunoidea</taxon>
        <taxon>Portunidae</taxon>
        <taxon>Portuninae</taxon>
        <taxon>Scylla</taxon>
    </lineage>
</organism>
<dbReference type="GO" id="GO:0006511">
    <property type="term" value="P:ubiquitin-dependent protein catabolic process"/>
    <property type="evidence" value="ECO:0007669"/>
    <property type="project" value="InterPro"/>
</dbReference>
<dbReference type="EMBL" id="GDRN01108524">
    <property type="protein sequence ID" value="JAI57222.1"/>
    <property type="molecule type" value="Transcribed_RNA"/>
</dbReference>
<comment type="subcellular location">
    <subcellularLocation>
        <location evidence="2">Cytoplasm</location>
    </subcellularLocation>
</comment>
<dbReference type="GO" id="GO:0005634">
    <property type="term" value="C:nucleus"/>
    <property type="evidence" value="ECO:0007669"/>
    <property type="project" value="TreeGrafter"/>
</dbReference>
<dbReference type="GO" id="GO:0036503">
    <property type="term" value="P:ERAD pathway"/>
    <property type="evidence" value="ECO:0007669"/>
    <property type="project" value="InterPro"/>
</dbReference>
<dbReference type="GO" id="GO:0005737">
    <property type="term" value="C:cytoplasm"/>
    <property type="evidence" value="ECO:0007669"/>
    <property type="project" value="UniProtKB-SubCell"/>
</dbReference>
<dbReference type="InterPro" id="IPR013083">
    <property type="entry name" value="Znf_RING/FYVE/PHD"/>
</dbReference>
<dbReference type="GO" id="GO:0034450">
    <property type="term" value="F:ubiquitin-ubiquitin ligase activity"/>
    <property type="evidence" value="ECO:0007669"/>
    <property type="project" value="InterPro"/>
</dbReference>
<protein>
    <recommendedName>
        <fullName evidence="11">Ubiquitin conjugation factor E4 A</fullName>
        <ecNumber evidence="5">2.3.2.27</ecNumber>
    </recommendedName>
</protein>
<evidence type="ECO:0000256" key="4">
    <source>
        <dbReference type="ARBA" id="ARBA00007434"/>
    </source>
</evidence>
<evidence type="ECO:0000256" key="10">
    <source>
        <dbReference type="ARBA" id="ARBA00037624"/>
    </source>
</evidence>
<evidence type="ECO:0000256" key="9">
    <source>
        <dbReference type="ARBA" id="ARBA00022990"/>
    </source>
</evidence>
<comment type="similarity">
    <text evidence="4">Belongs to the ubiquitin conjugation factor E4 family.</text>
</comment>
<dbReference type="AlphaFoldDB" id="A0A0P4VWG4"/>
<name>A0A0P4VWG4_SCYOL</name>
<dbReference type="PANTHER" id="PTHR13931:SF16">
    <property type="entry name" value="UBIQUITIN CONJUGATION FACTOR E4 A"/>
    <property type="match status" value="1"/>
</dbReference>
<keyword evidence="9" id="KW-0007">Acetylation</keyword>
<proteinExistence type="inferred from homology"/>
<evidence type="ECO:0000313" key="14">
    <source>
        <dbReference type="EMBL" id="JAI57222.1"/>
    </source>
</evidence>
<evidence type="ECO:0000256" key="3">
    <source>
        <dbReference type="ARBA" id="ARBA00004906"/>
    </source>
</evidence>
<comment type="catalytic activity">
    <reaction evidence="1">
        <text>S-ubiquitinyl-[E2 ubiquitin-conjugating enzyme]-L-cysteine + [acceptor protein]-L-lysine = [E2 ubiquitin-conjugating enzyme]-L-cysteine + N(6)-ubiquitinyl-[acceptor protein]-L-lysine.</text>
        <dbReference type="EC" id="2.3.2.27"/>
    </reaction>
</comment>
<evidence type="ECO:0000256" key="11">
    <source>
        <dbReference type="ARBA" id="ARBA00040077"/>
    </source>
</evidence>
<evidence type="ECO:0000256" key="6">
    <source>
        <dbReference type="ARBA" id="ARBA00022490"/>
    </source>
</evidence>
<keyword evidence="8" id="KW-0833">Ubl conjugation pathway</keyword>
<feature type="domain" description="U-box" evidence="13">
    <location>
        <begin position="927"/>
        <end position="1001"/>
    </location>
</feature>
<evidence type="ECO:0000256" key="2">
    <source>
        <dbReference type="ARBA" id="ARBA00004496"/>
    </source>
</evidence>
<accession>A0A0P4VWG4</accession>
<evidence type="ECO:0000256" key="8">
    <source>
        <dbReference type="ARBA" id="ARBA00022786"/>
    </source>
</evidence>
<feature type="region of interest" description="Disordered" evidence="12">
    <location>
        <begin position="21"/>
        <end position="45"/>
    </location>
</feature>
<evidence type="ECO:0000259" key="13">
    <source>
        <dbReference type="PROSITE" id="PS51698"/>
    </source>
</evidence>
<dbReference type="InterPro" id="IPR045132">
    <property type="entry name" value="UBE4"/>
</dbReference>
<evidence type="ECO:0000256" key="12">
    <source>
        <dbReference type="SAM" id="MobiDB-lite"/>
    </source>
</evidence>
<dbReference type="Pfam" id="PF04564">
    <property type="entry name" value="U-box"/>
    <property type="match status" value="1"/>
</dbReference>
<dbReference type="EC" id="2.3.2.27" evidence="5"/>
<evidence type="ECO:0000256" key="1">
    <source>
        <dbReference type="ARBA" id="ARBA00000900"/>
    </source>
</evidence>
<sequence>MSEKLQDNPFAALFSSVKDAEQFSQQHLPSKTQPPTSKEQVHKSENDNTVSFLEHLLLVTTRGEWPHTAPRVLLPSTDPLTVDSFPLLLFTRLLLDPSEIELVGPQGEGGDEAAQSEVVVYLSEVYSRCWTTRDRPGHIARKVMEAVVTNLATALEQPELYPSQKVEQQMLRVLQQGLGREGAVEDLARNLVTHISKERAAAPPRVFEQLLAEVTTKLGSCSLMAVDFSLIEILEFYATLPLLAPLLTRIPPEQETRMGRSFHKTPLGSLLSISSLPDHAGLPSPFFDKPSSKPGHIHKDTEKSIWLAQRNINIRIHKIFYKLLKVSSQAKDGLLSWLESCLQANRGRAGIWHLQGIEGGLQSIYASDGFMINLGAVMLQLAQPFTQDVKSAKILKVDPTYCKARPMREEGGVPGAYTKGFENLSTLVPHSEEDSVLPHSQQYSFISSCFFLTHRALHLGMQVAQQKLSKLSQELGRLHQNEAVAEVMQPYVEARTADLLSLKAALFEPHLTESLLQFLGSTTEWMVQISLSPTNQLTPPTTLKEVTLPLPDEEEEMPHPFLQCIPEFLVENLTEAISSVRHYTAGLLDAAGDSAILSQLMSFIVVFMGSSKRMSNPHLRAQLASCLEILLPESKNSSGGLLIGLQEHLFQSHPLSSQLVSTLLNVFVSIEMTGQNVAFEEKFGYRRPMYEVMKYLWELPHHRQKFTELATEALSNMESARPPLFLRFVNLLINDAIYLLDEGLSYMSQLRESQKERDGGEWDSLTPAQRESRERSFQNMMLLARFHNNLGSHTIQILIRLTKEIPQMFTHSTLVDRMAAMLNYFLSTLVGPKQRNLKVRYMEKYEFRPGEMVSDICTIYTHLFANSSFCLAVSSDGRSYTPQLFSQASDVLCRVGRGLLAEEMQEVGRAVVAAGKAQAEDDDIAAEAPEEFLDPIMSHLMTDPVILPSSKLTVDRQTIARHLLSDQIDPFNRQPLTMEEVVPNTELKIRITQWLDEKRTQRAALSQIPKPQ</sequence>
<comment type="function">
    <text evidence="10">Ubiquitin-protein ligase that probably functions as an E3 ligase in conjunction with specific E1 and E2 ligases. May also function as an E4 ligase mediating the assembly of polyubiquitin chains on substrates ubiquitinated by another E3 ubiquitin ligase. Mediates 'Lys-48'-linked polyubiquitination of substrates.</text>
</comment>
<dbReference type="SMART" id="SM00504">
    <property type="entry name" value="Ubox"/>
    <property type="match status" value="1"/>
</dbReference>